<protein>
    <submittedName>
        <fullName evidence="2">Uncharacterized protein</fullName>
    </submittedName>
</protein>
<dbReference type="Gramene" id="KOM41284">
    <property type="protein sequence ID" value="KOM41284"/>
    <property type="gene ID" value="LR48_Vigan04g148200"/>
</dbReference>
<evidence type="ECO:0000313" key="3">
    <source>
        <dbReference type="Proteomes" id="UP000053144"/>
    </source>
</evidence>
<dbReference type="AlphaFoldDB" id="A0A0L9UFF4"/>
<proteinExistence type="predicted"/>
<evidence type="ECO:0000313" key="2">
    <source>
        <dbReference type="EMBL" id="KOM41284.1"/>
    </source>
</evidence>
<organism evidence="2 3">
    <name type="scientific">Phaseolus angularis</name>
    <name type="common">Azuki bean</name>
    <name type="synonym">Vigna angularis</name>
    <dbReference type="NCBI Taxonomy" id="3914"/>
    <lineage>
        <taxon>Eukaryota</taxon>
        <taxon>Viridiplantae</taxon>
        <taxon>Streptophyta</taxon>
        <taxon>Embryophyta</taxon>
        <taxon>Tracheophyta</taxon>
        <taxon>Spermatophyta</taxon>
        <taxon>Magnoliopsida</taxon>
        <taxon>eudicotyledons</taxon>
        <taxon>Gunneridae</taxon>
        <taxon>Pentapetalae</taxon>
        <taxon>rosids</taxon>
        <taxon>fabids</taxon>
        <taxon>Fabales</taxon>
        <taxon>Fabaceae</taxon>
        <taxon>Papilionoideae</taxon>
        <taxon>50 kb inversion clade</taxon>
        <taxon>NPAAA clade</taxon>
        <taxon>indigoferoid/millettioid clade</taxon>
        <taxon>Phaseoleae</taxon>
        <taxon>Vigna</taxon>
    </lineage>
</organism>
<feature type="compositionally biased region" description="Basic and acidic residues" evidence="1">
    <location>
        <begin position="1"/>
        <end position="18"/>
    </location>
</feature>
<feature type="compositionally biased region" description="Basic and acidic residues" evidence="1">
    <location>
        <begin position="35"/>
        <end position="48"/>
    </location>
</feature>
<accession>A0A0L9UFF4</accession>
<dbReference type="EMBL" id="CM003374">
    <property type="protein sequence ID" value="KOM41284.1"/>
    <property type="molecule type" value="Genomic_DNA"/>
</dbReference>
<name>A0A0L9UFF4_PHAAN</name>
<evidence type="ECO:0000256" key="1">
    <source>
        <dbReference type="SAM" id="MobiDB-lite"/>
    </source>
</evidence>
<dbReference type="Proteomes" id="UP000053144">
    <property type="component" value="Chromosome 4"/>
</dbReference>
<gene>
    <name evidence="2" type="ORF">LR48_Vigan04g148200</name>
</gene>
<sequence>MTLEKTRKSAKREDEGTAQRKLPLSGTQGVTLEPLRGKMAAEGKKEEAQPPLSARSSSSWPRYPPQRWMIVESWVFEVSDETKRAWKTRSGERLAVFRCTGVRWWRRKKVVVVVVVVEEEGKGDTSAVVVEPWATRTQARPLAAQGAARVIGFGSSTNRGNITIPSRDKV</sequence>
<reference evidence="3" key="1">
    <citation type="journal article" date="2015" name="Proc. Natl. Acad. Sci. U.S.A.">
        <title>Genome sequencing of adzuki bean (Vigna angularis) provides insight into high starch and low fat accumulation and domestication.</title>
        <authorList>
            <person name="Yang K."/>
            <person name="Tian Z."/>
            <person name="Chen C."/>
            <person name="Luo L."/>
            <person name="Zhao B."/>
            <person name="Wang Z."/>
            <person name="Yu L."/>
            <person name="Li Y."/>
            <person name="Sun Y."/>
            <person name="Li W."/>
            <person name="Chen Y."/>
            <person name="Li Y."/>
            <person name="Zhang Y."/>
            <person name="Ai D."/>
            <person name="Zhao J."/>
            <person name="Shang C."/>
            <person name="Ma Y."/>
            <person name="Wu B."/>
            <person name="Wang M."/>
            <person name="Gao L."/>
            <person name="Sun D."/>
            <person name="Zhang P."/>
            <person name="Guo F."/>
            <person name="Wang W."/>
            <person name="Li Y."/>
            <person name="Wang J."/>
            <person name="Varshney R.K."/>
            <person name="Wang J."/>
            <person name="Ling H.Q."/>
            <person name="Wan P."/>
        </authorList>
    </citation>
    <scope>NUCLEOTIDE SEQUENCE</scope>
    <source>
        <strain evidence="3">cv. Jingnong 6</strain>
    </source>
</reference>
<feature type="region of interest" description="Disordered" evidence="1">
    <location>
        <begin position="1"/>
        <end position="60"/>
    </location>
</feature>